<evidence type="ECO:0000259" key="11">
    <source>
        <dbReference type="Pfam" id="PF03372"/>
    </source>
</evidence>
<dbReference type="InterPro" id="IPR036691">
    <property type="entry name" value="Endo/exonu/phosph_ase_sf"/>
</dbReference>
<dbReference type="GO" id="GO:0006284">
    <property type="term" value="P:base-excision repair"/>
    <property type="evidence" value="ECO:0007669"/>
    <property type="project" value="TreeGrafter"/>
</dbReference>
<keyword evidence="6" id="KW-0227">DNA damage</keyword>
<keyword evidence="13" id="KW-1185">Reference proteome</keyword>
<feature type="domain" description="Endonuclease/exonuclease/phosphatase" evidence="11">
    <location>
        <begin position="3"/>
        <end position="66"/>
    </location>
</feature>
<reference evidence="12 13" key="1">
    <citation type="submission" date="2019-01" db="EMBL/GenBank/DDBJ databases">
        <authorList>
            <person name="Alioto T."/>
            <person name="Alioto T."/>
        </authorList>
    </citation>
    <scope>NUCLEOTIDE SEQUENCE [LARGE SCALE GENOMIC DNA]</scope>
</reference>
<evidence type="ECO:0000313" key="12">
    <source>
        <dbReference type="EMBL" id="VFV31430.1"/>
    </source>
</evidence>
<dbReference type="EMBL" id="CAAGRJ010015699">
    <property type="protein sequence ID" value="VFV31430.1"/>
    <property type="molecule type" value="Genomic_DNA"/>
</dbReference>
<evidence type="ECO:0000256" key="9">
    <source>
        <dbReference type="ARBA" id="ARBA00023172"/>
    </source>
</evidence>
<dbReference type="InterPro" id="IPR005135">
    <property type="entry name" value="Endo/exonuclease/phosphatase"/>
</dbReference>
<evidence type="ECO:0000256" key="4">
    <source>
        <dbReference type="ARBA" id="ARBA00012115"/>
    </source>
</evidence>
<name>A0A485NDM9_LYNPA</name>
<keyword evidence="5" id="KW-0479">Metal-binding</keyword>
<dbReference type="GO" id="GO:0006310">
    <property type="term" value="P:DNA recombination"/>
    <property type="evidence" value="ECO:0007669"/>
    <property type="project" value="UniProtKB-KW"/>
</dbReference>
<dbReference type="SUPFAM" id="SSF56219">
    <property type="entry name" value="DNase I-like"/>
    <property type="match status" value="1"/>
</dbReference>
<comment type="cofactor">
    <cofactor evidence="2">
        <name>Mg(2+)</name>
        <dbReference type="ChEBI" id="CHEBI:18420"/>
    </cofactor>
</comment>
<dbReference type="PANTHER" id="PTHR22748:SF23">
    <property type="entry name" value="EXODEOXYRIBONUCLEASE III"/>
    <property type="match status" value="1"/>
</dbReference>
<evidence type="ECO:0000256" key="6">
    <source>
        <dbReference type="ARBA" id="ARBA00022763"/>
    </source>
</evidence>
<dbReference type="GO" id="GO:0003906">
    <property type="term" value="F:DNA-(apurinic or apyrimidinic site) endonuclease activity"/>
    <property type="evidence" value="ECO:0007669"/>
    <property type="project" value="TreeGrafter"/>
</dbReference>
<proteinExistence type="inferred from homology"/>
<dbReference type="Gene3D" id="3.60.10.10">
    <property type="entry name" value="Endonuclease/exonuclease/phosphatase"/>
    <property type="match status" value="1"/>
</dbReference>
<evidence type="ECO:0000256" key="10">
    <source>
        <dbReference type="ARBA" id="ARBA00023204"/>
    </source>
</evidence>
<dbReference type="GO" id="GO:0008081">
    <property type="term" value="F:phosphoric diester hydrolase activity"/>
    <property type="evidence" value="ECO:0007669"/>
    <property type="project" value="TreeGrafter"/>
</dbReference>
<dbReference type="GO" id="GO:0008311">
    <property type="term" value="F:double-stranded DNA 3'-5' DNA exonuclease activity"/>
    <property type="evidence" value="ECO:0007669"/>
    <property type="project" value="UniProtKB-EC"/>
</dbReference>
<feature type="non-terminal residue" evidence="12">
    <location>
        <position position="1"/>
    </location>
</feature>
<evidence type="ECO:0000313" key="13">
    <source>
        <dbReference type="Proteomes" id="UP000386466"/>
    </source>
</evidence>
<dbReference type="GO" id="GO:0046872">
    <property type="term" value="F:metal ion binding"/>
    <property type="evidence" value="ECO:0007669"/>
    <property type="project" value="UniProtKB-KW"/>
</dbReference>
<evidence type="ECO:0000256" key="8">
    <source>
        <dbReference type="ARBA" id="ARBA00022842"/>
    </source>
</evidence>
<keyword evidence="7" id="KW-0378">Hydrolase</keyword>
<keyword evidence="9" id="KW-0233">DNA recombination</keyword>
<evidence type="ECO:0000256" key="1">
    <source>
        <dbReference type="ARBA" id="ARBA00000493"/>
    </source>
</evidence>
<evidence type="ECO:0000256" key="3">
    <source>
        <dbReference type="ARBA" id="ARBA00007092"/>
    </source>
</evidence>
<protein>
    <recommendedName>
        <fullName evidence="4">exodeoxyribonuclease III</fullName>
        <ecNumber evidence="4">3.1.11.2</ecNumber>
    </recommendedName>
</protein>
<gene>
    <name evidence="12" type="ORF">LYPA_23C004057</name>
</gene>
<dbReference type="Proteomes" id="UP000386466">
    <property type="component" value="Unassembled WGS sequence"/>
</dbReference>
<evidence type="ECO:0000256" key="5">
    <source>
        <dbReference type="ARBA" id="ARBA00022723"/>
    </source>
</evidence>
<comment type="catalytic activity">
    <reaction evidence="1">
        <text>Exonucleolytic cleavage in the 3'- to 5'-direction to yield nucleoside 5'-phosphates.</text>
        <dbReference type="EC" id="3.1.11.2"/>
    </reaction>
</comment>
<keyword evidence="8" id="KW-0460">Magnesium</keyword>
<sequence length="93" mass="11041">HKVTEWIRKQDPSICCLQETHFRPKDTFRLKVRGWRTIYHANGQQKKAGVAILISDNLDFKIRTVTRNEEGHYIILKWSIHQEDVTIVNTKLQ</sequence>
<keyword evidence="10" id="KW-0234">DNA repair</keyword>
<dbReference type="PANTHER" id="PTHR22748">
    <property type="entry name" value="AP ENDONUCLEASE"/>
    <property type="match status" value="1"/>
</dbReference>
<evidence type="ECO:0000256" key="2">
    <source>
        <dbReference type="ARBA" id="ARBA00001946"/>
    </source>
</evidence>
<dbReference type="AlphaFoldDB" id="A0A485NDM9"/>
<feature type="non-terminal residue" evidence="12">
    <location>
        <position position="93"/>
    </location>
</feature>
<dbReference type="InterPro" id="IPR004808">
    <property type="entry name" value="AP_endonuc_1"/>
</dbReference>
<dbReference type="Pfam" id="PF03372">
    <property type="entry name" value="Exo_endo_phos"/>
    <property type="match status" value="1"/>
</dbReference>
<accession>A0A485NDM9</accession>
<evidence type="ECO:0000256" key="7">
    <source>
        <dbReference type="ARBA" id="ARBA00022801"/>
    </source>
</evidence>
<dbReference type="EC" id="3.1.11.2" evidence="4"/>
<dbReference type="GO" id="GO:0005634">
    <property type="term" value="C:nucleus"/>
    <property type="evidence" value="ECO:0007669"/>
    <property type="project" value="TreeGrafter"/>
</dbReference>
<comment type="similarity">
    <text evidence="3">Belongs to the DNA repair enzymes AP/ExoA family.</text>
</comment>
<organism evidence="12 13">
    <name type="scientific">Lynx pardinus</name>
    <name type="common">Iberian lynx</name>
    <name type="synonym">Felis pardina</name>
    <dbReference type="NCBI Taxonomy" id="191816"/>
    <lineage>
        <taxon>Eukaryota</taxon>
        <taxon>Metazoa</taxon>
        <taxon>Chordata</taxon>
        <taxon>Craniata</taxon>
        <taxon>Vertebrata</taxon>
        <taxon>Euteleostomi</taxon>
        <taxon>Mammalia</taxon>
        <taxon>Eutheria</taxon>
        <taxon>Laurasiatheria</taxon>
        <taxon>Carnivora</taxon>
        <taxon>Feliformia</taxon>
        <taxon>Felidae</taxon>
        <taxon>Felinae</taxon>
        <taxon>Lynx</taxon>
    </lineage>
</organism>